<dbReference type="AlphaFoldDB" id="A0A8S4RBL6"/>
<feature type="compositionally biased region" description="Low complexity" evidence="1">
    <location>
        <begin position="10"/>
        <end position="37"/>
    </location>
</feature>
<evidence type="ECO:0000256" key="1">
    <source>
        <dbReference type="SAM" id="MobiDB-lite"/>
    </source>
</evidence>
<evidence type="ECO:0000313" key="2">
    <source>
        <dbReference type="EMBL" id="CAH2234607.1"/>
    </source>
</evidence>
<sequence>MWDDVVEETPAAPAPEAAPAAPDAAPAGDAPAAAGEPAKAEEAEPPPPQKLENAADKRLVCKHWVRSVSNKYTFIKVPGRLALNK</sequence>
<organism evidence="2 3">
    <name type="scientific">Pararge aegeria aegeria</name>
    <dbReference type="NCBI Taxonomy" id="348720"/>
    <lineage>
        <taxon>Eukaryota</taxon>
        <taxon>Metazoa</taxon>
        <taxon>Ecdysozoa</taxon>
        <taxon>Arthropoda</taxon>
        <taxon>Hexapoda</taxon>
        <taxon>Insecta</taxon>
        <taxon>Pterygota</taxon>
        <taxon>Neoptera</taxon>
        <taxon>Endopterygota</taxon>
        <taxon>Lepidoptera</taxon>
        <taxon>Glossata</taxon>
        <taxon>Ditrysia</taxon>
        <taxon>Papilionoidea</taxon>
        <taxon>Nymphalidae</taxon>
        <taxon>Satyrinae</taxon>
        <taxon>Satyrini</taxon>
        <taxon>Parargina</taxon>
        <taxon>Pararge</taxon>
    </lineage>
</organism>
<dbReference type="OrthoDB" id="6344929at2759"/>
<feature type="region of interest" description="Disordered" evidence="1">
    <location>
        <begin position="1"/>
        <end position="56"/>
    </location>
</feature>
<comment type="caution">
    <text evidence="2">The sequence shown here is derived from an EMBL/GenBank/DDBJ whole genome shotgun (WGS) entry which is preliminary data.</text>
</comment>
<reference evidence="2" key="1">
    <citation type="submission" date="2022-03" db="EMBL/GenBank/DDBJ databases">
        <authorList>
            <person name="Lindestad O."/>
        </authorList>
    </citation>
    <scope>NUCLEOTIDE SEQUENCE</scope>
</reference>
<protein>
    <submittedName>
        <fullName evidence="2">Jg21127 protein</fullName>
    </submittedName>
</protein>
<dbReference type="Proteomes" id="UP000838756">
    <property type="component" value="Unassembled WGS sequence"/>
</dbReference>
<gene>
    <name evidence="2" type="primary">jg21127</name>
    <name evidence="2" type="ORF">PAEG_LOCUS12395</name>
</gene>
<dbReference type="EMBL" id="CAKXAJ010025073">
    <property type="protein sequence ID" value="CAH2234607.1"/>
    <property type="molecule type" value="Genomic_DNA"/>
</dbReference>
<keyword evidence="3" id="KW-1185">Reference proteome</keyword>
<proteinExistence type="predicted"/>
<accession>A0A8S4RBL6</accession>
<name>A0A8S4RBL6_9NEOP</name>
<evidence type="ECO:0000313" key="3">
    <source>
        <dbReference type="Proteomes" id="UP000838756"/>
    </source>
</evidence>